<feature type="transmembrane region" description="Helical" evidence="1">
    <location>
        <begin position="12"/>
        <end position="28"/>
    </location>
</feature>
<evidence type="ECO:0000313" key="3">
    <source>
        <dbReference type="Proteomes" id="UP001523234"/>
    </source>
</evidence>
<feature type="transmembrane region" description="Helical" evidence="1">
    <location>
        <begin position="187"/>
        <end position="203"/>
    </location>
</feature>
<sequence>MLKTFIKKNWGYALLLIFSFVYLLGMNLDTQLFDDDLYINGPQTLSALYNQAYGDYMGWNGRAVGQTFWRILVANQGMVTSLLVSAVSILFLVVATKMAKVDSKMVKSWQAYLVFFATFLFFAPVIGQTMFWRAGAGNYLFTTTLILLFVLPFYQWYKENPVNQKWGWYLMPVLGFVAGWSNENTSGGGLFLVLFFMLVGRFYKQLKWTWMQLISIIFYLVGYGFLVSAPGNKVRTHAQMPDWWFEQSTFTHFKTGFIAVTKSLYHQYLLLLALLVILTVVVFFLKGYKSVIESTAFFAAGMATIYVLSLAPIGQDGGRSFFGGVVFLLIALVKLLLILASDLSLNKLWRVGTIAFAALLILGSGYKLVRGTVDAHKTNNALRERYVELDKLRGSKKVISVKKLSYYPQKKFAVSYQLEELNSTDSQMFPNSGYNIHYDLKGIVLDK</sequence>
<accession>A0ABT0ZNW3</accession>
<proteinExistence type="predicted"/>
<dbReference type="RefSeq" id="WP_252442151.1">
    <property type="nucleotide sequence ID" value="NZ_JAMWYK010000001.1"/>
</dbReference>
<comment type="caution">
    <text evidence="2">The sequence shown here is derived from an EMBL/GenBank/DDBJ whole genome shotgun (WGS) entry which is preliminary data.</text>
</comment>
<dbReference type="InterPro" id="IPR045691">
    <property type="entry name" value="DUF6056"/>
</dbReference>
<keyword evidence="1" id="KW-1133">Transmembrane helix</keyword>
<name>A0ABT0ZNW3_9LACO</name>
<keyword evidence="3" id="KW-1185">Reference proteome</keyword>
<feature type="transmembrane region" description="Helical" evidence="1">
    <location>
        <begin position="297"/>
        <end position="315"/>
    </location>
</feature>
<evidence type="ECO:0000256" key="1">
    <source>
        <dbReference type="SAM" id="Phobius"/>
    </source>
</evidence>
<feature type="transmembrane region" description="Helical" evidence="1">
    <location>
        <begin position="265"/>
        <end position="285"/>
    </location>
</feature>
<feature type="transmembrane region" description="Helical" evidence="1">
    <location>
        <begin position="210"/>
        <end position="229"/>
    </location>
</feature>
<dbReference type="Pfam" id="PF19528">
    <property type="entry name" value="DUF6056"/>
    <property type="match status" value="1"/>
</dbReference>
<keyword evidence="1" id="KW-0472">Membrane</keyword>
<keyword evidence="1" id="KW-0812">Transmembrane</keyword>
<protein>
    <submittedName>
        <fullName evidence="2">DUF6056 family protein</fullName>
    </submittedName>
</protein>
<feature type="transmembrane region" description="Helical" evidence="1">
    <location>
        <begin position="111"/>
        <end position="131"/>
    </location>
</feature>
<reference evidence="2 3" key="1">
    <citation type="submission" date="2022-06" db="EMBL/GenBank/DDBJ databases">
        <title>Fructobacillus taiwanensis sp. nov., isolated from the honeybee.</title>
        <authorList>
            <person name="Chen Y.-S."/>
            <person name="Wang L.-T."/>
            <person name="Lee Y.-S."/>
            <person name="Chang Y.-C."/>
            <person name="Wu H.-C."/>
            <person name="Liao C.-Y."/>
            <person name="Chen W.-H."/>
            <person name="Deng J.-N."/>
            <person name="Wang Y.-H."/>
        </authorList>
    </citation>
    <scope>NUCLEOTIDE SEQUENCE [LARGE SCALE GENOMIC DNA]</scope>
    <source>
        <strain evidence="2 3">W13</strain>
    </source>
</reference>
<feature type="transmembrane region" description="Helical" evidence="1">
    <location>
        <begin position="348"/>
        <end position="369"/>
    </location>
</feature>
<dbReference type="Proteomes" id="UP001523234">
    <property type="component" value="Unassembled WGS sequence"/>
</dbReference>
<evidence type="ECO:0000313" key="2">
    <source>
        <dbReference type="EMBL" id="MCO0831676.1"/>
    </source>
</evidence>
<feature type="transmembrane region" description="Helical" evidence="1">
    <location>
        <begin position="78"/>
        <end position="99"/>
    </location>
</feature>
<feature type="transmembrane region" description="Helical" evidence="1">
    <location>
        <begin position="321"/>
        <end position="341"/>
    </location>
</feature>
<organism evidence="2 3">
    <name type="scientific">Fructobacillus apis</name>
    <dbReference type="NCBI Taxonomy" id="2935017"/>
    <lineage>
        <taxon>Bacteria</taxon>
        <taxon>Bacillati</taxon>
        <taxon>Bacillota</taxon>
        <taxon>Bacilli</taxon>
        <taxon>Lactobacillales</taxon>
        <taxon>Lactobacillaceae</taxon>
        <taxon>Fructobacillus</taxon>
    </lineage>
</organism>
<feature type="transmembrane region" description="Helical" evidence="1">
    <location>
        <begin position="137"/>
        <end position="154"/>
    </location>
</feature>
<gene>
    <name evidence="2" type="ORF">NFX39_01020</name>
</gene>
<dbReference type="EMBL" id="JAMWYK010000001">
    <property type="protein sequence ID" value="MCO0831676.1"/>
    <property type="molecule type" value="Genomic_DNA"/>
</dbReference>